<gene>
    <name evidence="8" type="ORF">BXYJ_LOCUS3578</name>
</gene>
<feature type="region of interest" description="Disordered" evidence="6">
    <location>
        <begin position="85"/>
        <end position="128"/>
    </location>
</feature>
<dbReference type="SMART" id="SM00301">
    <property type="entry name" value="DM"/>
    <property type="match status" value="1"/>
</dbReference>
<keyword evidence="10" id="KW-1185">Reference proteome</keyword>
<evidence type="ECO:0000259" key="7">
    <source>
        <dbReference type="PROSITE" id="PS50809"/>
    </source>
</evidence>
<dbReference type="GO" id="GO:0006355">
    <property type="term" value="P:regulation of DNA-templated transcription"/>
    <property type="evidence" value="ECO:0007669"/>
    <property type="project" value="InterPro"/>
</dbReference>
<accession>A0A1I7RW43</accession>
<dbReference type="Pfam" id="PF00751">
    <property type="entry name" value="DM"/>
    <property type="match status" value="1"/>
</dbReference>
<dbReference type="GO" id="GO:0046872">
    <property type="term" value="F:metal ion binding"/>
    <property type="evidence" value="ECO:0007669"/>
    <property type="project" value="UniProtKB-KW"/>
</dbReference>
<dbReference type="GO" id="GO:0043565">
    <property type="term" value="F:sequence-specific DNA binding"/>
    <property type="evidence" value="ECO:0007669"/>
    <property type="project" value="InterPro"/>
</dbReference>
<dbReference type="SUPFAM" id="SSF82927">
    <property type="entry name" value="Cysteine-rich DNA binding domain, (DM domain)"/>
    <property type="match status" value="1"/>
</dbReference>
<protein>
    <submittedName>
        <fullName evidence="8">(pine wood nematode) hypothetical protein</fullName>
    </submittedName>
    <submittedName>
        <fullName evidence="11">DM domain-containing protein</fullName>
    </submittedName>
</protein>
<keyword evidence="3 5" id="KW-0238">DNA-binding</keyword>
<keyword evidence="2 5" id="KW-0862">Zinc</keyword>
<dbReference type="Proteomes" id="UP000582659">
    <property type="component" value="Unassembled WGS sequence"/>
</dbReference>
<evidence type="ECO:0000256" key="3">
    <source>
        <dbReference type="ARBA" id="ARBA00023125"/>
    </source>
</evidence>
<sequence>MACYFFDVILQSFRASLTMHKCLKCSLHGRTVPLKNHKKICPYRSCDCIKCKTVVTYRQNINRKRRSEVFEYPIRRPWMCKNPKFDELNDENDDPGNFSTQSLPSTSSFLSSPGQTPESQTISLPAQSRGNSLSPLNVGLDPCSSNFGWSENVNNLLRMNNQALGNQLLPCQMPNLLPSNDEVPSGILPQTLPSLLPQITASTAYQNYVNSTSSNAMLPASLQSEAISSASGLSQPILLNSTPLSVLLSMSQRQNGNISAPTASPIFPVGFNSNENFFSTNALSLTNSVKPSMAVDVNPQAPSFAAETALGSISQSFNVLPTLVMSTEDSKFDLPPVLKPEVPMPAPTIDQNTLLRLLLQQSLNASEQTAKQSSPTPFMKLPNPFPQFNLVAANWQ</sequence>
<evidence type="ECO:0000256" key="4">
    <source>
        <dbReference type="ARBA" id="ARBA00023242"/>
    </source>
</evidence>
<feature type="compositionally biased region" description="Polar residues" evidence="6">
    <location>
        <begin position="114"/>
        <end position="128"/>
    </location>
</feature>
<reference evidence="8" key="2">
    <citation type="submission" date="2020-09" db="EMBL/GenBank/DDBJ databases">
        <authorList>
            <person name="Kikuchi T."/>
        </authorList>
    </citation>
    <scope>NUCLEOTIDE SEQUENCE</scope>
    <source>
        <strain evidence="8">Ka4C1</strain>
    </source>
</reference>
<dbReference type="Proteomes" id="UP000659654">
    <property type="component" value="Unassembled WGS sequence"/>
</dbReference>
<evidence type="ECO:0000313" key="8">
    <source>
        <dbReference type="EMBL" id="CAD5214535.1"/>
    </source>
</evidence>
<feature type="domain" description="DM" evidence="7">
    <location>
        <begin position="22"/>
        <end position="76"/>
    </location>
</feature>
<name>A0A1I7RW43_BURXY</name>
<keyword evidence="1 5" id="KW-0479">Metal-binding</keyword>
<dbReference type="PROSITE" id="PS40000">
    <property type="entry name" value="DM_1"/>
    <property type="match status" value="1"/>
</dbReference>
<reference evidence="11" key="1">
    <citation type="submission" date="2016-11" db="UniProtKB">
        <authorList>
            <consortium name="WormBaseParasite"/>
        </authorList>
    </citation>
    <scope>IDENTIFICATION</scope>
</reference>
<evidence type="ECO:0000313" key="9">
    <source>
        <dbReference type="Proteomes" id="UP000095284"/>
    </source>
</evidence>
<dbReference type="EMBL" id="CAJFDI010000002">
    <property type="protein sequence ID" value="CAD5214535.1"/>
    <property type="molecule type" value="Genomic_DNA"/>
</dbReference>
<feature type="DNA-binding region" description="DM" evidence="5">
    <location>
        <begin position="22"/>
        <end position="76"/>
    </location>
</feature>
<keyword evidence="4 5" id="KW-0539">Nucleus</keyword>
<evidence type="ECO:0000313" key="10">
    <source>
        <dbReference type="Proteomes" id="UP000659654"/>
    </source>
</evidence>
<proteinExistence type="predicted"/>
<comment type="subcellular location">
    <subcellularLocation>
        <location evidence="5">Nucleus</location>
    </subcellularLocation>
</comment>
<dbReference type="EMBL" id="CAJFCV020000002">
    <property type="protein sequence ID" value="CAG9095101.1"/>
    <property type="molecule type" value="Genomic_DNA"/>
</dbReference>
<dbReference type="PROSITE" id="PS50809">
    <property type="entry name" value="DM_2"/>
    <property type="match status" value="1"/>
</dbReference>
<dbReference type="InterPro" id="IPR001275">
    <property type="entry name" value="DM_DNA-bd"/>
</dbReference>
<dbReference type="WBParaSite" id="BXY_0495600.1">
    <property type="protein sequence ID" value="BXY_0495600.1"/>
    <property type="gene ID" value="BXY_0495600"/>
</dbReference>
<dbReference type="GO" id="GO:0005634">
    <property type="term" value="C:nucleus"/>
    <property type="evidence" value="ECO:0007669"/>
    <property type="project" value="UniProtKB-SubCell"/>
</dbReference>
<dbReference type="AlphaFoldDB" id="A0A1I7RW43"/>
<evidence type="ECO:0000256" key="6">
    <source>
        <dbReference type="SAM" id="MobiDB-lite"/>
    </source>
</evidence>
<organism evidence="9 11">
    <name type="scientific">Bursaphelenchus xylophilus</name>
    <name type="common">Pinewood nematode worm</name>
    <name type="synonym">Aphelenchoides xylophilus</name>
    <dbReference type="NCBI Taxonomy" id="6326"/>
    <lineage>
        <taxon>Eukaryota</taxon>
        <taxon>Metazoa</taxon>
        <taxon>Ecdysozoa</taxon>
        <taxon>Nematoda</taxon>
        <taxon>Chromadorea</taxon>
        <taxon>Rhabditida</taxon>
        <taxon>Tylenchina</taxon>
        <taxon>Tylenchomorpha</taxon>
        <taxon>Aphelenchoidea</taxon>
        <taxon>Aphelenchoididae</taxon>
        <taxon>Bursaphelenchus</taxon>
    </lineage>
</organism>
<dbReference type="InterPro" id="IPR036407">
    <property type="entry name" value="DM_DNA-bd_sf"/>
</dbReference>
<evidence type="ECO:0000256" key="1">
    <source>
        <dbReference type="ARBA" id="ARBA00022723"/>
    </source>
</evidence>
<dbReference type="OrthoDB" id="6162476at2759"/>
<evidence type="ECO:0000256" key="2">
    <source>
        <dbReference type="ARBA" id="ARBA00022833"/>
    </source>
</evidence>
<evidence type="ECO:0000256" key="5">
    <source>
        <dbReference type="PROSITE-ProRule" id="PRU00070"/>
    </source>
</evidence>
<evidence type="ECO:0000313" key="11">
    <source>
        <dbReference type="WBParaSite" id="BXY_0495600.1"/>
    </source>
</evidence>
<dbReference type="Proteomes" id="UP000095284">
    <property type="component" value="Unplaced"/>
</dbReference>
<feature type="compositionally biased region" description="Low complexity" evidence="6">
    <location>
        <begin position="98"/>
        <end position="113"/>
    </location>
</feature>
<dbReference type="Gene3D" id="4.10.1040.10">
    <property type="entry name" value="DM DNA-binding domain"/>
    <property type="match status" value="1"/>
</dbReference>